<dbReference type="PATRIC" id="fig|366394.8.peg.2714"/>
<accession>A6UMD4</accession>
<protein>
    <submittedName>
        <fullName evidence="4">Transposase IS66</fullName>
    </submittedName>
</protein>
<dbReference type="HOGENOM" id="CLU_023034_0_1_5"/>
<evidence type="ECO:0000259" key="2">
    <source>
        <dbReference type="Pfam" id="PF13005"/>
    </source>
</evidence>
<feature type="domain" description="Transposase TnpC homeodomain" evidence="3">
    <location>
        <begin position="23"/>
        <end position="95"/>
    </location>
</feature>
<dbReference type="NCBIfam" id="NF033517">
    <property type="entry name" value="transpos_IS66"/>
    <property type="match status" value="1"/>
</dbReference>
<dbReference type="KEGG" id="smd:Smed_6199"/>
<evidence type="ECO:0000259" key="1">
    <source>
        <dbReference type="Pfam" id="PF03050"/>
    </source>
</evidence>
<dbReference type="Pfam" id="PF13007">
    <property type="entry name" value="LZ_Tnp_IS66"/>
    <property type="match status" value="1"/>
</dbReference>
<dbReference type="InterPro" id="IPR052344">
    <property type="entry name" value="Transposase-related"/>
</dbReference>
<evidence type="ECO:0000313" key="4">
    <source>
        <dbReference type="EMBL" id="ABR64814.1"/>
    </source>
</evidence>
<dbReference type="OrthoDB" id="9800877at2"/>
<feature type="domain" description="Transposase IS66 central" evidence="1">
    <location>
        <begin position="160"/>
        <end position="452"/>
    </location>
</feature>
<sequence>MAEAEIARLEAVEKSANERIANLTLIMKVLQRTQNGKRSERLRLEVNDEQVSFAFEEVETGLSAIRSELDRAAKDKPKRAPRPRKGFAAHLERIEEVIEPEIPAGCEGLAKVLIGEDRSERLDVVPPKFRVIVTRRPKYAFRGSDGVVQALAPAHIIEGGLPTERLLAYIAVSKYADGLPLYRQEAIYLRDGVEISRSLMAQWMGHLRFELQMLADYILERVKEGERIFADETTLPTLAPGSGKTTKAWLWAYARDDRPYGGTSPPMVAYRFENSRGADCVTRHLSGFTGILQVDGYSAYTNLAKTRAKTGSNETVQLAGCWAHLRRKFYDLHISGVSQAATDTVLAMTELWRIEDEVRGKDADSRAARRQEKSSTTVASLFELWEKELGKVSGKSKTAEAIRYALTRREALERFLTDGRIEIDSNIVERAIRPQTITRKNSLFAGSEGGGRTWATVATLLQTALCRARHKAVYADRRTMPSTCSNIPFETRFSRRFRWRFVVGTRHSSHAQRAFRNSRSRSLGRNRSALARSYGFSFASADSFSSRCA</sequence>
<dbReference type="PANTHER" id="PTHR33678:SF1">
    <property type="entry name" value="BLL1576 PROTEIN"/>
    <property type="match status" value="1"/>
</dbReference>
<dbReference type="eggNOG" id="COG4372">
    <property type="taxonomic scope" value="Bacteria"/>
</dbReference>
<proteinExistence type="predicted"/>
<dbReference type="Pfam" id="PF13005">
    <property type="entry name" value="zf-IS66"/>
    <property type="match status" value="1"/>
</dbReference>
<dbReference type="AlphaFoldDB" id="A6UMD4"/>
<dbReference type="PANTHER" id="PTHR33678">
    <property type="entry name" value="BLL1576 PROTEIN"/>
    <property type="match status" value="1"/>
</dbReference>
<gene>
    <name evidence="4" type="ordered locus">Smed_6199</name>
</gene>
<dbReference type="Proteomes" id="UP000001108">
    <property type="component" value="Plasmid pSMED02"/>
</dbReference>
<evidence type="ECO:0000313" key="5">
    <source>
        <dbReference type="Proteomes" id="UP000001108"/>
    </source>
</evidence>
<dbReference type="InterPro" id="IPR004291">
    <property type="entry name" value="Transposase_IS66_central"/>
</dbReference>
<reference evidence="5" key="1">
    <citation type="submission" date="2007-06" db="EMBL/GenBank/DDBJ databases">
        <title>Complete sequence of Sinorhizobium medicae WSM419 plasmid pSMED02.</title>
        <authorList>
            <consortium name="US DOE Joint Genome Institute"/>
            <person name="Copeland A."/>
            <person name="Lucas S."/>
            <person name="Lapidus A."/>
            <person name="Barry K."/>
            <person name="Glavina del Rio T."/>
            <person name="Dalin E."/>
            <person name="Tice H."/>
            <person name="Pitluck S."/>
            <person name="Chain P."/>
            <person name="Malfatti S."/>
            <person name="Shin M."/>
            <person name="Vergez L."/>
            <person name="Schmutz J."/>
            <person name="Larimer F."/>
            <person name="Land M."/>
            <person name="Hauser L."/>
            <person name="Kyrpides N."/>
            <person name="Mikhailova N."/>
            <person name="Reeve W.G."/>
            <person name="Richardson P."/>
        </authorList>
    </citation>
    <scope>NUCLEOTIDE SEQUENCE [LARGE SCALE GENOMIC DNA]</scope>
    <source>
        <strain evidence="5">WSM419</strain>
        <plasmid evidence="5">Plasmid pSMED02</plasmid>
    </source>
</reference>
<feature type="domain" description="Transposase IS66 zinc-finger binding" evidence="2">
    <location>
        <begin position="105"/>
        <end position="140"/>
    </location>
</feature>
<dbReference type="Pfam" id="PF03050">
    <property type="entry name" value="DDE_Tnp_IS66"/>
    <property type="match status" value="1"/>
</dbReference>
<dbReference type="InterPro" id="IPR024474">
    <property type="entry name" value="Znf_dom_IS66"/>
</dbReference>
<evidence type="ECO:0000259" key="3">
    <source>
        <dbReference type="Pfam" id="PF13007"/>
    </source>
</evidence>
<geneLocation type="plasmid" evidence="4 5">
    <name>pSMED02</name>
</geneLocation>
<organism evidence="4 5">
    <name type="scientific">Sinorhizobium medicae (strain WSM419)</name>
    <name type="common">Ensifer medicae</name>
    <dbReference type="NCBI Taxonomy" id="366394"/>
    <lineage>
        <taxon>Bacteria</taxon>
        <taxon>Pseudomonadati</taxon>
        <taxon>Pseudomonadota</taxon>
        <taxon>Alphaproteobacteria</taxon>
        <taxon>Hyphomicrobiales</taxon>
        <taxon>Rhizobiaceae</taxon>
        <taxon>Sinorhizobium/Ensifer group</taxon>
        <taxon>Sinorhizobium</taxon>
    </lineage>
</organism>
<keyword evidence="4" id="KW-0614">Plasmid</keyword>
<dbReference type="InterPro" id="IPR024463">
    <property type="entry name" value="Transposase_TnpC_homeodom"/>
</dbReference>
<dbReference type="EMBL" id="CP000740">
    <property type="protein sequence ID" value="ABR64814.1"/>
    <property type="molecule type" value="Genomic_DNA"/>
</dbReference>
<name>A6UMD4_SINMW</name>
<reference evidence="4 5" key="2">
    <citation type="journal article" date="2010" name="Stand. Genomic Sci.">
        <title>Complete genome sequence of the Medicago microsymbiont Ensifer (Sinorhizobium) medicae strain WSM419.</title>
        <authorList>
            <person name="Reeve W."/>
            <person name="Chain P."/>
            <person name="O'Hara G."/>
            <person name="Ardley J."/>
            <person name="Nandesena K."/>
            <person name="Brau L."/>
            <person name="Tiwari R."/>
            <person name="Malfatti S."/>
            <person name="Kiss H."/>
            <person name="Lapidus A."/>
            <person name="Copeland A."/>
            <person name="Nolan M."/>
            <person name="Land M."/>
            <person name="Hauser L."/>
            <person name="Chang Y.J."/>
            <person name="Ivanova N."/>
            <person name="Mavromatis K."/>
            <person name="Markowitz V."/>
            <person name="Kyrpides N."/>
            <person name="Gollagher M."/>
            <person name="Yates R."/>
            <person name="Dilworth M."/>
            <person name="Howieson J."/>
        </authorList>
    </citation>
    <scope>NUCLEOTIDE SEQUENCE [LARGE SCALE GENOMIC DNA]</scope>
    <source>
        <strain evidence="4 5">WSM419</strain>
        <plasmid evidence="5">Plasmid pSMED02</plasmid>
    </source>
</reference>